<protein>
    <submittedName>
        <fullName evidence="1">Uncharacterized protein</fullName>
    </submittedName>
</protein>
<evidence type="ECO:0000313" key="1">
    <source>
        <dbReference type="EMBL" id="GAH81062.1"/>
    </source>
</evidence>
<comment type="caution">
    <text evidence="1">The sequence shown here is derived from an EMBL/GenBank/DDBJ whole genome shotgun (WGS) entry which is preliminary data.</text>
</comment>
<sequence>MALGEHGPKNYDAVFAELRLEQAHETRIFPEETDRIVEFTAGTPANSWSIWAEIEDDSTAPKKLSDKGTSNMHLSASLIEDLSDGGVRYVIEIAYGDDKIVVSRHRFVTGVEKKLVAITYARIRADHIPAGEKIYYRMMCAVALATCEVSIRYHLHK</sequence>
<name>X1IH83_9ZZZZ</name>
<gene>
    <name evidence="1" type="ORF">S03H2_59284</name>
</gene>
<dbReference type="AlphaFoldDB" id="X1IH83"/>
<reference evidence="1" key="1">
    <citation type="journal article" date="2014" name="Front. Microbiol.">
        <title>High frequency of phylogenetically diverse reductive dehalogenase-homologous genes in deep subseafloor sedimentary metagenomes.</title>
        <authorList>
            <person name="Kawai M."/>
            <person name="Futagami T."/>
            <person name="Toyoda A."/>
            <person name="Takaki Y."/>
            <person name="Nishi S."/>
            <person name="Hori S."/>
            <person name="Arai W."/>
            <person name="Tsubouchi T."/>
            <person name="Morono Y."/>
            <person name="Uchiyama I."/>
            <person name="Ito T."/>
            <person name="Fujiyama A."/>
            <person name="Inagaki F."/>
            <person name="Takami H."/>
        </authorList>
    </citation>
    <scope>NUCLEOTIDE SEQUENCE</scope>
    <source>
        <strain evidence="1">Expedition CK06-06</strain>
    </source>
</reference>
<proteinExistence type="predicted"/>
<organism evidence="1">
    <name type="scientific">marine sediment metagenome</name>
    <dbReference type="NCBI Taxonomy" id="412755"/>
    <lineage>
        <taxon>unclassified sequences</taxon>
        <taxon>metagenomes</taxon>
        <taxon>ecological metagenomes</taxon>
    </lineage>
</organism>
<accession>X1IH83</accession>
<dbReference type="EMBL" id="BARU01038114">
    <property type="protein sequence ID" value="GAH81062.1"/>
    <property type="molecule type" value="Genomic_DNA"/>
</dbReference>